<dbReference type="GeneID" id="36561167"/>
<dbReference type="Gene3D" id="1.20.1250.20">
    <property type="entry name" value="MFS general substrate transporter like domains"/>
    <property type="match status" value="1"/>
</dbReference>
<dbReference type="PANTHER" id="PTHR48022:SF3">
    <property type="entry name" value="HEXOSE TRANSPORTER PROTEIN (AFU_ORTHOLOGUE AFUA_8G04480)-RELATED"/>
    <property type="match status" value="1"/>
</dbReference>
<dbReference type="Pfam" id="PF00083">
    <property type="entry name" value="Sugar_tr"/>
    <property type="match status" value="1"/>
</dbReference>
<comment type="caution">
    <text evidence="10">The sequence shown here is derived from an EMBL/GenBank/DDBJ whole genome shotgun (WGS) entry which is preliminary data.</text>
</comment>
<evidence type="ECO:0000256" key="2">
    <source>
        <dbReference type="ARBA" id="ARBA00010992"/>
    </source>
</evidence>
<feature type="transmembrane region" description="Helical" evidence="8">
    <location>
        <begin position="103"/>
        <end position="122"/>
    </location>
</feature>
<keyword evidence="6 8" id="KW-0472">Membrane</keyword>
<feature type="transmembrane region" description="Helical" evidence="8">
    <location>
        <begin position="449"/>
        <end position="469"/>
    </location>
</feature>
<dbReference type="GO" id="GO:0005351">
    <property type="term" value="F:carbohydrate:proton symporter activity"/>
    <property type="evidence" value="ECO:0007669"/>
    <property type="project" value="TreeGrafter"/>
</dbReference>
<feature type="transmembrane region" description="Helical" evidence="8">
    <location>
        <begin position="283"/>
        <end position="305"/>
    </location>
</feature>
<gene>
    <name evidence="10" type="ORF">P170DRAFT_477472</name>
</gene>
<evidence type="ECO:0000256" key="3">
    <source>
        <dbReference type="ARBA" id="ARBA00022448"/>
    </source>
</evidence>
<protein>
    <submittedName>
        <fullName evidence="10">General substrate transporter</fullName>
    </submittedName>
</protein>
<feature type="transmembrane region" description="Helical" evidence="8">
    <location>
        <begin position="350"/>
        <end position="372"/>
    </location>
</feature>
<sequence length="517" mass="57602">MAVRDQGTRRPGTQFQPTDNRPWWRVSHLRKLNLLIMGMLLFSSTVGYDTSLMNGLQSLNEWQRFMGHPTGAWLGFVSAVQSLGSMLGLPSQAWAANKFGRKPCIFVGYILIILGVGIQTGARNPAMFIASRFIVGWSGAWFQAAAIIVTELAYPTHRSKLSAMYQCQYYIGSTLAAWVVFGTRNMLSSWSWRIPVLLQIGFPVFALPMAWWCPESPRWLIDNNQLEKARDILAKYHAGGDMTAEVVQFQLDEISASIAAEKEATISSRWIDMLKTSGNRHRFIISVTLGIFSQWNGVGIVSYYLTLILRTIGITSVTQQTLINGFLQVWNLIMAVFGSLLVDYAGRRKLFILSTCIMLVSYIIITGLSGSFASSPIPAVGTSVIPFLFIYYGGYDIAFTPLIVSYPAEIWTYSFRAKGLALTTMSTYLALLFNQFVNPIALEAIAWKYYIVYIVLLVGILVTVVYVYPETRGYSLEEMAVVFDGDGAVLGERKGDGGDVDEKVKQGAEHVEKVSRD</sequence>
<dbReference type="InterPro" id="IPR036259">
    <property type="entry name" value="MFS_trans_sf"/>
</dbReference>
<feature type="transmembrane region" description="Helical" evidence="8">
    <location>
        <begin position="71"/>
        <end position="91"/>
    </location>
</feature>
<dbReference type="AlphaFoldDB" id="A0A2I2G146"/>
<dbReference type="PROSITE" id="PS00216">
    <property type="entry name" value="SUGAR_TRANSPORT_1"/>
    <property type="match status" value="1"/>
</dbReference>
<reference evidence="10 11" key="1">
    <citation type="submission" date="2016-12" db="EMBL/GenBank/DDBJ databases">
        <title>The genomes of Aspergillus section Nigri reveals drivers in fungal speciation.</title>
        <authorList>
            <consortium name="DOE Joint Genome Institute"/>
            <person name="Vesth T.C."/>
            <person name="Nybo J."/>
            <person name="Theobald S."/>
            <person name="Brandl J."/>
            <person name="Frisvad J.C."/>
            <person name="Nielsen K.F."/>
            <person name="Lyhne E.K."/>
            <person name="Kogle M.E."/>
            <person name="Kuo A."/>
            <person name="Riley R."/>
            <person name="Clum A."/>
            <person name="Nolan M."/>
            <person name="Lipzen A."/>
            <person name="Salamov A."/>
            <person name="Henrissat B."/>
            <person name="Wiebenga A."/>
            <person name="De Vries R.P."/>
            <person name="Grigoriev I.V."/>
            <person name="Mortensen U.H."/>
            <person name="Andersen M.R."/>
            <person name="Baker S.E."/>
        </authorList>
    </citation>
    <scope>NUCLEOTIDE SEQUENCE [LARGE SCALE GENOMIC DNA]</scope>
    <source>
        <strain evidence="10 11">IBT 23096</strain>
    </source>
</reference>
<feature type="transmembrane region" description="Helical" evidence="8">
    <location>
        <begin position="419"/>
        <end position="437"/>
    </location>
</feature>
<feature type="transmembrane region" description="Helical" evidence="8">
    <location>
        <begin position="134"/>
        <end position="155"/>
    </location>
</feature>
<feature type="transmembrane region" description="Helical" evidence="8">
    <location>
        <begin position="325"/>
        <end position="343"/>
    </location>
</feature>
<keyword evidence="5 8" id="KW-1133">Transmembrane helix</keyword>
<evidence type="ECO:0000256" key="8">
    <source>
        <dbReference type="SAM" id="Phobius"/>
    </source>
</evidence>
<dbReference type="RefSeq" id="XP_024701893.1">
    <property type="nucleotide sequence ID" value="XM_024853469.1"/>
</dbReference>
<keyword evidence="4 8" id="KW-0812">Transmembrane</keyword>
<dbReference type="STRING" id="1392250.A0A2I2G146"/>
<dbReference type="InterPro" id="IPR050360">
    <property type="entry name" value="MFS_Sugar_Transporters"/>
</dbReference>
<evidence type="ECO:0000256" key="6">
    <source>
        <dbReference type="ARBA" id="ARBA00023136"/>
    </source>
</evidence>
<dbReference type="Proteomes" id="UP000234275">
    <property type="component" value="Unassembled WGS sequence"/>
</dbReference>
<feature type="region of interest" description="Disordered" evidence="7">
    <location>
        <begin position="493"/>
        <end position="517"/>
    </location>
</feature>
<organism evidence="10 11">
    <name type="scientific">Aspergillus steynii IBT 23096</name>
    <dbReference type="NCBI Taxonomy" id="1392250"/>
    <lineage>
        <taxon>Eukaryota</taxon>
        <taxon>Fungi</taxon>
        <taxon>Dikarya</taxon>
        <taxon>Ascomycota</taxon>
        <taxon>Pezizomycotina</taxon>
        <taxon>Eurotiomycetes</taxon>
        <taxon>Eurotiomycetidae</taxon>
        <taxon>Eurotiales</taxon>
        <taxon>Aspergillaceae</taxon>
        <taxon>Aspergillus</taxon>
        <taxon>Aspergillus subgen. Circumdati</taxon>
    </lineage>
</organism>
<evidence type="ECO:0000313" key="10">
    <source>
        <dbReference type="EMBL" id="PLB46591.1"/>
    </source>
</evidence>
<evidence type="ECO:0000256" key="1">
    <source>
        <dbReference type="ARBA" id="ARBA00004141"/>
    </source>
</evidence>
<keyword evidence="11" id="KW-1185">Reference proteome</keyword>
<dbReference type="EMBL" id="MSFO01000006">
    <property type="protein sequence ID" value="PLB46591.1"/>
    <property type="molecule type" value="Genomic_DNA"/>
</dbReference>
<accession>A0A2I2G146</accession>
<name>A0A2I2G146_9EURO</name>
<dbReference type="PROSITE" id="PS50850">
    <property type="entry name" value="MFS"/>
    <property type="match status" value="1"/>
</dbReference>
<dbReference type="PANTHER" id="PTHR48022">
    <property type="entry name" value="PLASTIDIC GLUCOSE TRANSPORTER 4"/>
    <property type="match status" value="1"/>
</dbReference>
<comment type="subcellular location">
    <subcellularLocation>
        <location evidence="1">Membrane</location>
        <topology evidence="1">Multi-pass membrane protein</topology>
    </subcellularLocation>
</comment>
<keyword evidence="3" id="KW-0813">Transport</keyword>
<dbReference type="InterPro" id="IPR005828">
    <property type="entry name" value="MFS_sugar_transport-like"/>
</dbReference>
<evidence type="ECO:0000259" key="9">
    <source>
        <dbReference type="PROSITE" id="PS50850"/>
    </source>
</evidence>
<feature type="domain" description="Major facilitator superfamily (MFS) profile" evidence="9">
    <location>
        <begin position="35"/>
        <end position="472"/>
    </location>
</feature>
<dbReference type="GO" id="GO:0016020">
    <property type="term" value="C:membrane"/>
    <property type="evidence" value="ECO:0007669"/>
    <property type="project" value="UniProtKB-SubCell"/>
</dbReference>
<proteinExistence type="inferred from homology"/>
<evidence type="ECO:0000256" key="4">
    <source>
        <dbReference type="ARBA" id="ARBA00022692"/>
    </source>
</evidence>
<dbReference type="SUPFAM" id="SSF103473">
    <property type="entry name" value="MFS general substrate transporter"/>
    <property type="match status" value="1"/>
</dbReference>
<feature type="transmembrane region" description="Helical" evidence="8">
    <location>
        <begin position="32"/>
        <end position="51"/>
    </location>
</feature>
<feature type="transmembrane region" description="Helical" evidence="8">
    <location>
        <begin position="384"/>
        <end position="407"/>
    </location>
</feature>
<dbReference type="VEuPathDB" id="FungiDB:P170DRAFT_477472"/>
<dbReference type="OrthoDB" id="6133115at2759"/>
<evidence type="ECO:0000256" key="7">
    <source>
        <dbReference type="SAM" id="MobiDB-lite"/>
    </source>
</evidence>
<dbReference type="FunFam" id="1.20.1250.20:FF:000134">
    <property type="entry name" value="MFS sugar transporter protein"/>
    <property type="match status" value="1"/>
</dbReference>
<evidence type="ECO:0000313" key="11">
    <source>
        <dbReference type="Proteomes" id="UP000234275"/>
    </source>
</evidence>
<evidence type="ECO:0000256" key="5">
    <source>
        <dbReference type="ARBA" id="ARBA00022989"/>
    </source>
</evidence>
<comment type="similarity">
    <text evidence="2">Belongs to the major facilitator superfamily. Sugar transporter (TC 2.A.1.1) family.</text>
</comment>
<dbReference type="InterPro" id="IPR005829">
    <property type="entry name" value="Sugar_transporter_CS"/>
</dbReference>
<dbReference type="InterPro" id="IPR020846">
    <property type="entry name" value="MFS_dom"/>
</dbReference>